<comment type="caution">
    <text evidence="1">The sequence shown here is derived from an EMBL/GenBank/DDBJ whole genome shotgun (WGS) entry which is preliminary data.</text>
</comment>
<keyword evidence="2" id="KW-1185">Reference proteome</keyword>
<dbReference type="RefSeq" id="WP_165343809.1">
    <property type="nucleotide sequence ID" value="NZ_JAAKZX010000172.1"/>
</dbReference>
<dbReference type="Proteomes" id="UP001518140">
    <property type="component" value="Unassembled WGS sequence"/>
</dbReference>
<protein>
    <submittedName>
        <fullName evidence="1">Uncharacterized protein</fullName>
    </submittedName>
</protein>
<accession>A0ABX0DZC6</accession>
<reference evidence="1 2" key="1">
    <citation type="submission" date="2020-02" db="EMBL/GenBank/DDBJ databases">
        <title>Whole-genome analyses of novel actinobacteria.</title>
        <authorList>
            <person name="Sahin N."/>
            <person name="Tokatli A."/>
        </authorList>
    </citation>
    <scope>NUCLEOTIDE SEQUENCE [LARGE SCALE GENOMIC DNA]</scope>
    <source>
        <strain evidence="1 2">YC419</strain>
    </source>
</reference>
<evidence type="ECO:0000313" key="2">
    <source>
        <dbReference type="Proteomes" id="UP001518140"/>
    </source>
</evidence>
<proteinExistence type="predicted"/>
<dbReference type="EMBL" id="JAAKZX010000172">
    <property type="protein sequence ID" value="NGO47286.1"/>
    <property type="molecule type" value="Genomic_DNA"/>
</dbReference>
<gene>
    <name evidence="1" type="ORF">G6048_36050</name>
</gene>
<name>A0ABX0DZC6_9ACTN</name>
<organism evidence="1 2">
    <name type="scientific">Streptomyces ureilyticus</name>
    <dbReference type="NCBI Taxonomy" id="1775131"/>
    <lineage>
        <taxon>Bacteria</taxon>
        <taxon>Bacillati</taxon>
        <taxon>Actinomycetota</taxon>
        <taxon>Actinomycetes</taxon>
        <taxon>Kitasatosporales</taxon>
        <taxon>Streptomycetaceae</taxon>
        <taxon>Streptomyces</taxon>
    </lineage>
</organism>
<evidence type="ECO:0000313" key="1">
    <source>
        <dbReference type="EMBL" id="NGO47286.1"/>
    </source>
</evidence>
<sequence>MRVPRRLALWGVLPLVLALVAAWTWYRVSDTGKRWRYEDHLASYCAGLLPPTETAVLTGLRTDFLNNDQRSGSTKTYHHFCPANNWSVTVSRVPEGEHDGLGPDDVQFFFPDEDAYALPATYPLGGGWRGYTDVGNTVASLSCKNGGSVVVTAQGEGYEGENLPVNRDLVENFARLVTATAARAADRWGCVAKAPSGGPRIPAMTHSPVPAAGVRDGTCAGLPLHRYRSINWAWGTRTDRNTLVERCVLSASKEDPGEQVDDEKHIYALEARYGPQALAEAIAQREWSDATNNLRDRFRATAQCPGSPALARFSVIHYLHKTDEKTAVALLQGFVRRAAERHGCTDVRLPLQEGGS</sequence>